<dbReference type="Gene3D" id="3.10.180.10">
    <property type="entry name" value="2,3-Dihydroxybiphenyl 1,2-Dioxygenase, domain 1"/>
    <property type="match status" value="1"/>
</dbReference>
<dbReference type="RefSeq" id="WP_039479672.1">
    <property type="nucleotide sequence ID" value="NZ_JSYN01000026.1"/>
</dbReference>
<reference evidence="2 3" key="1">
    <citation type="submission" date="2014-10" db="EMBL/GenBank/DDBJ databases">
        <title>Pedobacter Kyungheensis.</title>
        <authorList>
            <person name="Anderson B.M."/>
            <person name="Newman J.D."/>
        </authorList>
    </citation>
    <scope>NUCLEOTIDE SEQUENCE [LARGE SCALE GENOMIC DNA]</scope>
    <source>
        <strain evidence="2 3">KACC 16221</strain>
    </source>
</reference>
<name>A0A0C1FJ61_9SPHI</name>
<dbReference type="InterPro" id="IPR029068">
    <property type="entry name" value="Glyas_Bleomycin-R_OHBP_Dase"/>
</dbReference>
<dbReference type="EMBL" id="JSYN01000026">
    <property type="protein sequence ID" value="KIA91838.1"/>
    <property type="molecule type" value="Genomic_DNA"/>
</dbReference>
<evidence type="ECO:0000313" key="2">
    <source>
        <dbReference type="EMBL" id="KIA91838.1"/>
    </source>
</evidence>
<organism evidence="2 3">
    <name type="scientific">Pedobacter kyungheensis</name>
    <dbReference type="NCBI Taxonomy" id="1069985"/>
    <lineage>
        <taxon>Bacteria</taxon>
        <taxon>Pseudomonadati</taxon>
        <taxon>Bacteroidota</taxon>
        <taxon>Sphingobacteriia</taxon>
        <taxon>Sphingobacteriales</taxon>
        <taxon>Sphingobacteriaceae</taxon>
        <taxon>Pedobacter</taxon>
    </lineage>
</organism>
<dbReference type="AlphaFoldDB" id="A0A0C1FJ61"/>
<comment type="caution">
    <text evidence="2">The sequence shown here is derived from an EMBL/GenBank/DDBJ whole genome shotgun (WGS) entry which is preliminary data.</text>
</comment>
<dbReference type="Pfam" id="PF00903">
    <property type="entry name" value="Glyoxalase"/>
    <property type="match status" value="1"/>
</dbReference>
<dbReference type="Proteomes" id="UP000031246">
    <property type="component" value="Unassembled WGS sequence"/>
</dbReference>
<sequence>MNQSAKSFYVQVKQLNDAERYYANCLGMPTEATMISAKEKGLVVKIDQDTHLFLSEEKHQNQTRKIVLTSDDCLEDYCRLKARGVVFKNAPAYLSEGLSVEFSDPYGNDFTILEQRNYNED</sequence>
<dbReference type="PROSITE" id="PS51819">
    <property type="entry name" value="VOC"/>
    <property type="match status" value="1"/>
</dbReference>
<evidence type="ECO:0000313" key="3">
    <source>
        <dbReference type="Proteomes" id="UP000031246"/>
    </source>
</evidence>
<accession>A0A0C1FJ61</accession>
<dbReference type="OrthoDB" id="9804907at2"/>
<dbReference type="SUPFAM" id="SSF54593">
    <property type="entry name" value="Glyoxalase/Bleomycin resistance protein/Dihydroxybiphenyl dioxygenase"/>
    <property type="match status" value="1"/>
</dbReference>
<feature type="domain" description="VOC" evidence="1">
    <location>
        <begin position="4"/>
        <end position="115"/>
    </location>
</feature>
<evidence type="ECO:0000259" key="1">
    <source>
        <dbReference type="PROSITE" id="PS51819"/>
    </source>
</evidence>
<protein>
    <recommendedName>
        <fullName evidence="1">VOC domain-containing protein</fullName>
    </recommendedName>
</protein>
<dbReference type="InterPro" id="IPR037523">
    <property type="entry name" value="VOC_core"/>
</dbReference>
<keyword evidence="3" id="KW-1185">Reference proteome</keyword>
<gene>
    <name evidence="2" type="ORF">OC25_19660</name>
</gene>
<dbReference type="InterPro" id="IPR004360">
    <property type="entry name" value="Glyas_Fos-R_dOase_dom"/>
</dbReference>
<proteinExistence type="predicted"/>